<dbReference type="EMBL" id="CAJNBH010000016">
    <property type="protein sequence ID" value="CAE6799901.1"/>
    <property type="molecule type" value="Genomic_DNA"/>
</dbReference>
<comment type="caution">
    <text evidence="1">The sequence shown here is derived from an EMBL/GenBank/DDBJ whole genome shotgun (WGS) entry which is preliminary data.</text>
</comment>
<proteinExistence type="predicted"/>
<keyword evidence="2" id="KW-1185">Reference proteome</keyword>
<accession>A0ABN7MJL5</accession>
<sequence>MVFFAEGTGVSLAVESVVDNVKRHGRPATIILAGQRV</sequence>
<protein>
    <submittedName>
        <fullName evidence="1">Uncharacterized protein</fullName>
    </submittedName>
</protein>
<name>A0ABN7MJL5_9BURK</name>
<evidence type="ECO:0000313" key="2">
    <source>
        <dbReference type="Proteomes" id="UP000673821"/>
    </source>
</evidence>
<evidence type="ECO:0000313" key="1">
    <source>
        <dbReference type="EMBL" id="CAE6799901.1"/>
    </source>
</evidence>
<organism evidence="1 2">
    <name type="scientific">Paraburkholderia nemoris</name>
    <dbReference type="NCBI Taxonomy" id="2793076"/>
    <lineage>
        <taxon>Bacteria</taxon>
        <taxon>Pseudomonadati</taxon>
        <taxon>Pseudomonadota</taxon>
        <taxon>Betaproteobacteria</taxon>
        <taxon>Burkholderiales</taxon>
        <taxon>Burkholderiaceae</taxon>
        <taxon>Paraburkholderia</taxon>
    </lineage>
</organism>
<dbReference type="Proteomes" id="UP000673821">
    <property type="component" value="Unassembled WGS sequence"/>
</dbReference>
<gene>
    <name evidence="1" type="ORF">R69776_05166</name>
</gene>
<reference evidence="1 2" key="1">
    <citation type="submission" date="2021-02" db="EMBL/GenBank/DDBJ databases">
        <authorList>
            <person name="Vanwijnsberghe S."/>
        </authorList>
    </citation>
    <scope>NUCLEOTIDE SEQUENCE [LARGE SCALE GENOMIC DNA]</scope>
    <source>
        <strain evidence="1 2">R-69776</strain>
    </source>
</reference>